<dbReference type="KEGG" id="pmak:PMPD1_4435"/>
<dbReference type="AlphaFoldDB" id="A0A6M8UWC0"/>
<gene>
    <name evidence="2" type="ORF">PMPD1_4435</name>
</gene>
<keyword evidence="2" id="KW-0614">Plasmid</keyword>
<accession>A0A6M8UWC0</accession>
<dbReference type="Proteomes" id="UP000505325">
    <property type="component" value="Plasmid pPD-1"/>
</dbReference>
<evidence type="ECO:0000256" key="1">
    <source>
        <dbReference type="SAM" id="MobiDB-lite"/>
    </source>
</evidence>
<organism evidence="2 3">
    <name type="scientific">Paramixta manurensis</name>
    <dbReference type="NCBI Taxonomy" id="2740817"/>
    <lineage>
        <taxon>Bacteria</taxon>
        <taxon>Pseudomonadati</taxon>
        <taxon>Pseudomonadota</taxon>
        <taxon>Gammaproteobacteria</taxon>
        <taxon>Enterobacterales</taxon>
        <taxon>Erwiniaceae</taxon>
        <taxon>Paramixta</taxon>
    </lineage>
</organism>
<reference evidence="2 3" key="1">
    <citation type="submission" date="2020-06" db="EMBL/GenBank/DDBJ databases">
        <title>Genome sequence of Paramixta manurensis strain PD-1.</title>
        <authorList>
            <person name="Lee C.W."/>
            <person name="Kim J."/>
        </authorList>
    </citation>
    <scope>NUCLEOTIDE SEQUENCE [LARGE SCALE GENOMIC DNA]</scope>
    <source>
        <strain evidence="2 3">PD-1</strain>
        <plasmid evidence="3">ppd-1</plasmid>
    </source>
</reference>
<name>A0A6M8UWC0_9GAMM</name>
<geneLocation type="plasmid" evidence="3">
    <name>ppd-1</name>
</geneLocation>
<feature type="region of interest" description="Disordered" evidence="1">
    <location>
        <begin position="172"/>
        <end position="209"/>
    </location>
</feature>
<keyword evidence="3" id="KW-1185">Reference proteome</keyword>
<dbReference type="EMBL" id="CP054213">
    <property type="protein sequence ID" value="QKJ89333.1"/>
    <property type="molecule type" value="Genomic_DNA"/>
</dbReference>
<feature type="region of interest" description="Disordered" evidence="1">
    <location>
        <begin position="140"/>
        <end position="159"/>
    </location>
</feature>
<feature type="compositionally biased region" description="Basic residues" evidence="1">
    <location>
        <begin position="197"/>
        <end position="209"/>
    </location>
</feature>
<evidence type="ECO:0000313" key="2">
    <source>
        <dbReference type="EMBL" id="QKJ89333.1"/>
    </source>
</evidence>
<evidence type="ECO:0000313" key="3">
    <source>
        <dbReference type="Proteomes" id="UP000505325"/>
    </source>
</evidence>
<protein>
    <submittedName>
        <fullName evidence="2">Uncharacterized protein</fullName>
    </submittedName>
</protein>
<feature type="compositionally biased region" description="Basic and acidic residues" evidence="1">
    <location>
        <begin position="56"/>
        <end position="69"/>
    </location>
</feature>
<proteinExistence type="predicted"/>
<sequence>MAGKNLLRKALAVPWTARRVVAVSAPANGLRRVKNRLTGEQGSGATPGRAGAKRRCPSERRRLYGRRGESASPRLAARGCVSDGNPARNGPGQRRPAGSVRSMTARPDARSPLPVLLHSACITGKALKPAIRRYSITTQDGRTNRHRAGTRTRREAGRASAWPFPAPQARGVYARSRQGRGGSPLPGRISARDGQNRCRHVRIGKRAAR</sequence>
<feature type="region of interest" description="Disordered" evidence="1">
    <location>
        <begin position="34"/>
        <end position="108"/>
    </location>
</feature>